<dbReference type="EMBL" id="JACHDO010000001">
    <property type="protein sequence ID" value="MBB5489578.1"/>
    <property type="molecule type" value="Genomic_DNA"/>
</dbReference>
<gene>
    <name evidence="2" type="ORF">HNR07_000715</name>
</gene>
<organism evidence="2 3">
    <name type="scientific">Nocardiopsis metallicus</name>
    <dbReference type="NCBI Taxonomy" id="179819"/>
    <lineage>
        <taxon>Bacteria</taxon>
        <taxon>Bacillati</taxon>
        <taxon>Actinomycetota</taxon>
        <taxon>Actinomycetes</taxon>
        <taxon>Streptosporangiales</taxon>
        <taxon>Nocardiopsidaceae</taxon>
        <taxon>Nocardiopsis</taxon>
    </lineage>
</organism>
<feature type="region of interest" description="Disordered" evidence="1">
    <location>
        <begin position="96"/>
        <end position="143"/>
    </location>
</feature>
<evidence type="ECO:0000256" key="1">
    <source>
        <dbReference type="SAM" id="MobiDB-lite"/>
    </source>
</evidence>
<accession>A0A840WHN0</accession>
<name>A0A840WHN0_9ACTN</name>
<keyword evidence="3" id="KW-1185">Reference proteome</keyword>
<evidence type="ECO:0000313" key="3">
    <source>
        <dbReference type="Proteomes" id="UP000579647"/>
    </source>
</evidence>
<comment type="caution">
    <text evidence="2">The sequence shown here is derived from an EMBL/GenBank/DDBJ whole genome shotgun (WGS) entry which is preliminary data.</text>
</comment>
<proteinExistence type="predicted"/>
<feature type="region of interest" description="Disordered" evidence="1">
    <location>
        <begin position="1"/>
        <end position="55"/>
    </location>
</feature>
<dbReference type="Proteomes" id="UP000579647">
    <property type="component" value="Unassembled WGS sequence"/>
</dbReference>
<sequence length="244" mass="25207">MPPGPRLSRSYIGARPEATAGVAPSQRESGSKGRGRASGVRSPARPEVGGALGQRCDLDGQFACGAAGHRRFQGVEDLLLGPAQPGEQQEGVLVEQGRPGEHDGGAGGRLAVSGAAEQDQSARSGQVEGGHQPGTDGHLVGRVPRCIGHGGEVRRRNRVAGYSGKVQDLLVRLGGPRAGQAQRLGQAFRSQCVGVGADPFPGRGRGGQIGVDRPEPETVRFPIRFDETHTLIVQAGHGTGDAFG</sequence>
<evidence type="ECO:0000313" key="2">
    <source>
        <dbReference type="EMBL" id="MBB5489578.1"/>
    </source>
</evidence>
<dbReference type="AlphaFoldDB" id="A0A840WHN0"/>
<reference evidence="2 3" key="1">
    <citation type="submission" date="2020-08" db="EMBL/GenBank/DDBJ databases">
        <title>Sequencing the genomes of 1000 actinobacteria strains.</title>
        <authorList>
            <person name="Klenk H.-P."/>
        </authorList>
    </citation>
    <scope>NUCLEOTIDE SEQUENCE [LARGE SCALE GENOMIC DNA]</scope>
    <source>
        <strain evidence="2 3">DSM 44598</strain>
    </source>
</reference>
<protein>
    <submittedName>
        <fullName evidence="2">Uncharacterized protein</fullName>
    </submittedName>
</protein>